<dbReference type="EMBL" id="JAVDPW010000005">
    <property type="protein sequence ID" value="MDR6290848.1"/>
    <property type="molecule type" value="Genomic_DNA"/>
</dbReference>
<evidence type="ECO:0000313" key="2">
    <source>
        <dbReference type="EMBL" id="MDR6290848.1"/>
    </source>
</evidence>
<name>A0ABU1JQF2_9PROT</name>
<evidence type="ECO:0000313" key="3">
    <source>
        <dbReference type="Proteomes" id="UP001262410"/>
    </source>
</evidence>
<comment type="caution">
    <text evidence="2">The sequence shown here is derived from an EMBL/GenBank/DDBJ whole genome shotgun (WGS) entry which is preliminary data.</text>
</comment>
<proteinExistence type="predicted"/>
<reference evidence="2 3" key="1">
    <citation type="submission" date="2023-07" db="EMBL/GenBank/DDBJ databases">
        <title>Sorghum-associated microbial communities from plants grown in Nebraska, USA.</title>
        <authorList>
            <person name="Schachtman D."/>
        </authorList>
    </citation>
    <scope>NUCLEOTIDE SEQUENCE [LARGE SCALE GENOMIC DNA]</scope>
    <source>
        <strain evidence="2 3">584</strain>
    </source>
</reference>
<accession>A0ABU1JQF2</accession>
<dbReference type="RefSeq" id="WP_309795601.1">
    <property type="nucleotide sequence ID" value="NZ_JAVDPW010000005.1"/>
</dbReference>
<gene>
    <name evidence="2" type="ORF">E9232_003374</name>
</gene>
<dbReference type="Proteomes" id="UP001262410">
    <property type="component" value="Unassembled WGS sequence"/>
</dbReference>
<sequence>MIEKTIMPMQRRGRPDHFLHDHLDDRRLRLALAEGSPVAMTAAIATAPSDQAADVAQRRTLLSRPGHR</sequence>
<evidence type="ECO:0000256" key="1">
    <source>
        <dbReference type="SAM" id="MobiDB-lite"/>
    </source>
</evidence>
<keyword evidence="3" id="KW-1185">Reference proteome</keyword>
<organism evidence="2 3">
    <name type="scientific">Inquilinus ginsengisoli</name>
    <dbReference type="NCBI Taxonomy" id="363840"/>
    <lineage>
        <taxon>Bacteria</taxon>
        <taxon>Pseudomonadati</taxon>
        <taxon>Pseudomonadota</taxon>
        <taxon>Alphaproteobacteria</taxon>
        <taxon>Rhodospirillales</taxon>
        <taxon>Rhodospirillaceae</taxon>
        <taxon>Inquilinus</taxon>
    </lineage>
</organism>
<feature type="region of interest" description="Disordered" evidence="1">
    <location>
        <begin position="47"/>
        <end position="68"/>
    </location>
</feature>
<protein>
    <submittedName>
        <fullName evidence="2">Uncharacterized protein</fullName>
    </submittedName>
</protein>